<gene>
    <name evidence="2" type="ORF">HRAG_01661</name>
</gene>
<evidence type="ECO:0000313" key="2">
    <source>
        <dbReference type="EMBL" id="EEO24604.1"/>
    </source>
</evidence>
<organism evidence="2 3">
    <name type="scientific">Helicobacter bilis ATCC 43879</name>
    <dbReference type="NCBI Taxonomy" id="613026"/>
    <lineage>
        <taxon>Bacteria</taxon>
        <taxon>Pseudomonadati</taxon>
        <taxon>Campylobacterota</taxon>
        <taxon>Epsilonproteobacteria</taxon>
        <taxon>Campylobacterales</taxon>
        <taxon>Helicobacteraceae</taxon>
        <taxon>Helicobacter</taxon>
    </lineage>
</organism>
<dbReference type="HOGENOM" id="CLU_1935122_0_0_7"/>
<reference evidence="2 3" key="1">
    <citation type="journal article" date="2014" name="Genome Announc.">
        <title>Draft genome sequences of six enterohepatic helicobacter species isolated from humans and one from rhesus macaques.</title>
        <authorList>
            <person name="Shen Z."/>
            <person name="Sheh A."/>
            <person name="Young S.K."/>
            <person name="Abouelliel A."/>
            <person name="Ward D.V."/>
            <person name="Earl A.M."/>
            <person name="Fox J.G."/>
        </authorList>
    </citation>
    <scope>NUCLEOTIDE SEQUENCE [LARGE SCALE GENOMIC DNA]</scope>
    <source>
        <strain evidence="2 3">ATCC 43879</strain>
    </source>
</reference>
<feature type="coiled-coil region" evidence="1">
    <location>
        <begin position="71"/>
        <end position="119"/>
    </location>
</feature>
<proteinExistence type="predicted"/>
<dbReference type="EMBL" id="ACDN02000011">
    <property type="protein sequence ID" value="EEO24604.1"/>
    <property type="molecule type" value="Genomic_DNA"/>
</dbReference>
<evidence type="ECO:0000313" key="3">
    <source>
        <dbReference type="Proteomes" id="UP000005085"/>
    </source>
</evidence>
<evidence type="ECO:0008006" key="4">
    <source>
        <dbReference type="Google" id="ProtNLM"/>
    </source>
</evidence>
<dbReference type="Proteomes" id="UP000005085">
    <property type="component" value="Unassembled WGS sequence"/>
</dbReference>
<comment type="caution">
    <text evidence="2">The sequence shown here is derived from an EMBL/GenBank/DDBJ whole genome shotgun (WGS) entry which is preliminary data.</text>
</comment>
<sequence>MKKIRFIENPLSEQERAEAEARYKEFKKLERLLDLYNHMMKNSKKHIAHIESGERYKKMRKETSLNEKEIQESIENQYKTIKNDLARLEKTRQKIIERYEVIEKENNEAFNKLHEKNLETMRELHKKGLL</sequence>
<evidence type="ECO:0000256" key="1">
    <source>
        <dbReference type="SAM" id="Coils"/>
    </source>
</evidence>
<protein>
    <recommendedName>
        <fullName evidence="4">Flagellar FliJ protein</fullName>
    </recommendedName>
</protein>
<accession>C3XHW5</accession>
<keyword evidence="3" id="KW-1185">Reference proteome</keyword>
<keyword evidence="1" id="KW-0175">Coiled coil</keyword>
<name>C3XHW5_9HELI</name>
<dbReference type="RefSeq" id="WP_005219460.1">
    <property type="nucleotide sequence ID" value="NZ_KI392033.1"/>
</dbReference>
<dbReference type="AlphaFoldDB" id="C3XHW5"/>